<gene>
    <name evidence="2" type="ORF">LMG27198_29490</name>
</gene>
<evidence type="ECO:0000313" key="3">
    <source>
        <dbReference type="Proteomes" id="UP001144323"/>
    </source>
</evidence>
<keyword evidence="3" id="KW-1185">Reference proteome</keyword>
<feature type="transmembrane region" description="Helical" evidence="1">
    <location>
        <begin position="51"/>
        <end position="71"/>
    </location>
</feature>
<dbReference type="AlphaFoldDB" id="A0A9W6GVR3"/>
<evidence type="ECO:0000256" key="1">
    <source>
        <dbReference type="SAM" id="Phobius"/>
    </source>
</evidence>
<feature type="transmembrane region" description="Helical" evidence="1">
    <location>
        <begin position="20"/>
        <end position="39"/>
    </location>
</feature>
<dbReference type="PANTHER" id="PTHR34989:SF1">
    <property type="entry name" value="PROTEIN HDED"/>
    <property type="match status" value="1"/>
</dbReference>
<proteinExistence type="predicted"/>
<comment type="caution">
    <text evidence="2">The sequence shown here is derived from an EMBL/GenBank/DDBJ whole genome shotgun (WGS) entry which is preliminary data.</text>
</comment>
<dbReference type="PANTHER" id="PTHR34989">
    <property type="entry name" value="PROTEIN HDED"/>
    <property type="match status" value="1"/>
</dbReference>
<name>A0A9W6GVR3_9HYPH</name>
<dbReference type="InterPro" id="IPR052712">
    <property type="entry name" value="Acid_resist_chaperone_HdeD"/>
</dbReference>
<keyword evidence="1" id="KW-0472">Membrane</keyword>
<feature type="transmembrane region" description="Helical" evidence="1">
    <location>
        <begin position="77"/>
        <end position="97"/>
    </location>
</feature>
<evidence type="ECO:0000313" key="2">
    <source>
        <dbReference type="EMBL" id="GLI93957.1"/>
    </source>
</evidence>
<reference evidence="2" key="1">
    <citation type="journal article" date="2023" name="Int. J. Syst. Evol. Microbiol.">
        <title>Methylocystis iwaonis sp. nov., a type II methane-oxidizing bacterium from surface soil of a rice paddy field in Japan, and emended description of the genus Methylocystis (ex Whittenbury et al. 1970) Bowman et al. 1993.</title>
        <authorList>
            <person name="Kaise H."/>
            <person name="Sawadogo J.B."/>
            <person name="Alam M.S."/>
            <person name="Ueno C."/>
            <person name="Dianou D."/>
            <person name="Shinjo R."/>
            <person name="Asakawa S."/>
        </authorList>
    </citation>
    <scope>NUCLEOTIDE SEQUENCE</scope>
    <source>
        <strain evidence="2">LMG27198</strain>
    </source>
</reference>
<dbReference type="GO" id="GO:0005886">
    <property type="term" value="C:plasma membrane"/>
    <property type="evidence" value="ECO:0007669"/>
    <property type="project" value="TreeGrafter"/>
</dbReference>
<keyword evidence="1" id="KW-1133">Transmembrane helix</keyword>
<keyword evidence="1" id="KW-0812">Transmembrane</keyword>
<sequence length="188" mass="20456">MQRQFDMFMLEAPDVLAVHWQWPIALGVILMILGLVAIWKATAATILYVRVLGLLIFIAAAMVFGFSFAFSGYWTEFFVHVLWAMLIGLVGLILLLRPAASAEAITLMVAVYFLISGLMTILFAHAGHVDNLWIYVTEGFINLGLGVLLLAGWPVTGLWAIGTFLGVDLLFKGSAIVALGLSLRAISA</sequence>
<dbReference type="EMBL" id="BSEC01000001">
    <property type="protein sequence ID" value="GLI93957.1"/>
    <property type="molecule type" value="Genomic_DNA"/>
</dbReference>
<dbReference type="Pfam" id="PF03729">
    <property type="entry name" value="DUF308"/>
    <property type="match status" value="1"/>
</dbReference>
<organism evidence="2 3">
    <name type="scientific">Methylocystis echinoides</name>
    <dbReference type="NCBI Taxonomy" id="29468"/>
    <lineage>
        <taxon>Bacteria</taxon>
        <taxon>Pseudomonadati</taxon>
        <taxon>Pseudomonadota</taxon>
        <taxon>Alphaproteobacteria</taxon>
        <taxon>Hyphomicrobiales</taxon>
        <taxon>Methylocystaceae</taxon>
        <taxon>Methylocystis</taxon>
    </lineage>
</organism>
<feature type="transmembrane region" description="Helical" evidence="1">
    <location>
        <begin position="104"/>
        <end position="126"/>
    </location>
</feature>
<accession>A0A9W6GVR3</accession>
<dbReference type="RefSeq" id="WP_281803987.1">
    <property type="nucleotide sequence ID" value="NZ_BSEC01000001.1"/>
</dbReference>
<dbReference type="InterPro" id="IPR005325">
    <property type="entry name" value="DUF308_memb"/>
</dbReference>
<dbReference type="Proteomes" id="UP001144323">
    <property type="component" value="Unassembled WGS sequence"/>
</dbReference>
<protein>
    <submittedName>
        <fullName evidence="2">Uncharacterized protein</fullName>
    </submittedName>
</protein>